<accession>A0A075G5F9</accession>
<feature type="transmembrane region" description="Helical" evidence="1">
    <location>
        <begin position="6"/>
        <end position="27"/>
    </location>
</feature>
<keyword evidence="1" id="KW-0812">Transmembrane</keyword>
<proteinExistence type="predicted"/>
<name>A0A075G5F9_9EURY</name>
<keyword evidence="1" id="KW-1133">Transmembrane helix</keyword>
<organism evidence="2">
    <name type="scientific">uncultured marine group II/III euryarchaeote AD1000_88_G11</name>
    <dbReference type="NCBI Taxonomy" id="1457822"/>
    <lineage>
        <taxon>Archaea</taxon>
        <taxon>Methanobacteriati</taxon>
        <taxon>Methanobacteriota</taxon>
        <taxon>environmental samples</taxon>
    </lineage>
</organism>
<keyword evidence="1" id="KW-0472">Membrane</keyword>
<sequence>MLFFRQNWISISLVVVALFLILSIVAIKNIKFRDNSQTIVDKIVLFEKFQNREGFCDGKEDPEKKNDKCAQFQEKKCLNTDCCIWAKEKNRLPRCMLGYDRGAKIDADKKDLEWWWYKASGQSEAQCYPEGQKCKETSKKEAVNTTIPQEDVKVVKTVPLEGEVEDVEQSISQKTLALKQKHDRERLEFDQKQVREKRAVEEELKALTLENAKDKASIEAKKAVEGVAIEEELKPKKNPVVYQGPRAGLGEIQNLVNQGSLKDIMNKAKGAEILKQIKDNKQNFLTKGFSKLLGA</sequence>
<reference evidence="2" key="1">
    <citation type="journal article" date="2014" name="Genome Biol. Evol.">
        <title>Pangenome evidence for extensive interdomain horizontal transfer affecting lineage core and shell genes in uncultured planktonic thaumarchaeota and euryarchaeota.</title>
        <authorList>
            <person name="Deschamps P."/>
            <person name="Zivanovic Y."/>
            <person name="Moreira D."/>
            <person name="Rodriguez-Valera F."/>
            <person name="Lopez-Garcia P."/>
        </authorList>
    </citation>
    <scope>NUCLEOTIDE SEQUENCE</scope>
</reference>
<evidence type="ECO:0000313" key="2">
    <source>
        <dbReference type="EMBL" id="AIE96987.1"/>
    </source>
</evidence>
<evidence type="ECO:0000256" key="1">
    <source>
        <dbReference type="SAM" id="Phobius"/>
    </source>
</evidence>
<dbReference type="AlphaFoldDB" id="A0A075G5F9"/>
<dbReference type="EMBL" id="KF900494">
    <property type="protein sequence ID" value="AIE96987.1"/>
    <property type="molecule type" value="Genomic_DNA"/>
</dbReference>
<protein>
    <submittedName>
        <fullName evidence="2">Uncharacterized protein</fullName>
    </submittedName>
</protein>